<organism evidence="3 4">
    <name type="scientific">Halococcus salifodinae DSM 8989</name>
    <dbReference type="NCBI Taxonomy" id="1227456"/>
    <lineage>
        <taxon>Archaea</taxon>
        <taxon>Methanobacteriati</taxon>
        <taxon>Methanobacteriota</taxon>
        <taxon>Stenosarchaea group</taxon>
        <taxon>Halobacteria</taxon>
        <taxon>Halobacteriales</taxon>
        <taxon>Halococcaceae</taxon>
        <taxon>Halococcus</taxon>
    </lineage>
</organism>
<comment type="caution">
    <text evidence="3">The sequence shown here is derived from an EMBL/GenBank/DDBJ whole genome shotgun (WGS) entry which is preliminary data.</text>
</comment>
<feature type="compositionally biased region" description="Low complexity" evidence="1">
    <location>
        <begin position="402"/>
        <end position="411"/>
    </location>
</feature>
<dbReference type="STRING" id="1227456.C450_11923"/>
<dbReference type="InterPro" id="IPR054468">
    <property type="entry name" value="NrSPol-like_HBD"/>
</dbReference>
<evidence type="ECO:0000259" key="2">
    <source>
        <dbReference type="Pfam" id="PF22763"/>
    </source>
</evidence>
<evidence type="ECO:0000256" key="1">
    <source>
        <dbReference type="SAM" id="MobiDB-lite"/>
    </source>
</evidence>
<accession>M0N275</accession>
<feature type="compositionally biased region" description="Polar residues" evidence="1">
    <location>
        <begin position="376"/>
        <end position="385"/>
    </location>
</feature>
<keyword evidence="4" id="KW-1185">Reference proteome</keyword>
<dbReference type="PATRIC" id="fig|1227456.3.peg.2419"/>
<feature type="region of interest" description="Disordered" evidence="1">
    <location>
        <begin position="371"/>
        <end position="425"/>
    </location>
</feature>
<gene>
    <name evidence="3" type="ORF">C450_11923</name>
</gene>
<evidence type="ECO:0000313" key="4">
    <source>
        <dbReference type="Proteomes" id="UP000011625"/>
    </source>
</evidence>
<dbReference type="RefSeq" id="WP_005043597.1">
    <property type="nucleotide sequence ID" value="NZ_AOME01000059.1"/>
</dbReference>
<evidence type="ECO:0000313" key="3">
    <source>
        <dbReference type="EMBL" id="EMA52022.1"/>
    </source>
</evidence>
<name>M0N275_9EURY</name>
<feature type="compositionally biased region" description="Basic and acidic residues" evidence="1">
    <location>
        <begin position="312"/>
        <end position="335"/>
    </location>
</feature>
<protein>
    <recommendedName>
        <fullName evidence="2">NrS-1 polymerase-like HBD domain-containing protein</fullName>
    </recommendedName>
</protein>
<dbReference type="OrthoDB" id="238910at2157"/>
<dbReference type="AlphaFoldDB" id="M0N275"/>
<feature type="domain" description="NrS-1 polymerase-like HBD" evidence="2">
    <location>
        <begin position="243"/>
        <end position="308"/>
    </location>
</feature>
<feature type="compositionally biased region" description="Basic and acidic residues" evidence="1">
    <location>
        <begin position="386"/>
        <end position="398"/>
    </location>
</feature>
<feature type="region of interest" description="Disordered" evidence="1">
    <location>
        <begin position="186"/>
        <end position="209"/>
    </location>
</feature>
<dbReference type="Proteomes" id="UP000011625">
    <property type="component" value="Unassembled WGS sequence"/>
</dbReference>
<dbReference type="EMBL" id="AOME01000059">
    <property type="protein sequence ID" value="EMA52022.1"/>
    <property type="molecule type" value="Genomic_DNA"/>
</dbReference>
<feature type="region of interest" description="Disordered" evidence="1">
    <location>
        <begin position="303"/>
        <end position="343"/>
    </location>
</feature>
<dbReference type="Pfam" id="PF22763">
    <property type="entry name" value="NrS1-1_pol-like_HBD"/>
    <property type="match status" value="1"/>
</dbReference>
<proteinExistence type="predicted"/>
<reference evidence="3 4" key="1">
    <citation type="journal article" date="2014" name="PLoS Genet.">
        <title>Phylogenetically driven sequencing of extremely halophilic archaea reveals strategies for static and dynamic osmo-response.</title>
        <authorList>
            <person name="Becker E.A."/>
            <person name="Seitzer P.M."/>
            <person name="Tritt A."/>
            <person name="Larsen D."/>
            <person name="Krusor M."/>
            <person name="Yao A.I."/>
            <person name="Wu D."/>
            <person name="Madern D."/>
            <person name="Eisen J.A."/>
            <person name="Darling A.E."/>
            <person name="Facciotti M.T."/>
        </authorList>
    </citation>
    <scope>NUCLEOTIDE SEQUENCE [LARGE SCALE GENOMIC DNA]</scope>
    <source>
        <strain evidence="3 4">DSM 8989</strain>
    </source>
</reference>
<sequence>MTTTDWDGDIHTEHVPTRLAEREQWICWREAEREGKPTKLPIDPLVGELASTTDPTTWTDFETAIEYADRTATDADGIGYVFAAHDPFVGVDLDGCRDPETEVGDEWAVEVINRLDSYTEVSPSGTGYHVLVRGDLATQRRRKGDVEMYDTARFFTVTGEHVDGTPTEVVERSEALGAIQREYLGETGSETSDERSSPDPAASAPETAVDLDDETLIAKATAAKNGDRFARLWEGNTGDYDSHSEADMALCFHLAFWTGGDQARVDRLFRRSGLMREKWDEVHYADGSTYGEKTAERAVAKTSDVYTPGGSEESRVVNSEHQDSNHSETNTEYKRPTRSPSYLTERNRLLEARIAALETTIEQKNDVIETLEAHNESLQQAPSTDSRGETQIQERTDTGEDSTPQSSPPSSVWQQIRQVIGFDQR</sequence>